<sequence>MNLDRRSKTKLARVVRYGAVALITAWSRLALTIYAVLGTVSGWMAAQGVTDGWIAWSGQLVGQAGGPAAAILWPAGTLVILGAMVAIRRFAA</sequence>
<dbReference type="OrthoDB" id="8450968at2"/>
<evidence type="ECO:0000313" key="2">
    <source>
        <dbReference type="EMBL" id="SDA92791.1"/>
    </source>
</evidence>
<evidence type="ECO:0000313" key="3">
    <source>
        <dbReference type="Proteomes" id="UP000198588"/>
    </source>
</evidence>
<organism evidence="2 3">
    <name type="scientific">Mesorhizobium qingshengii</name>
    <dbReference type="NCBI Taxonomy" id="1165689"/>
    <lineage>
        <taxon>Bacteria</taxon>
        <taxon>Pseudomonadati</taxon>
        <taxon>Pseudomonadota</taxon>
        <taxon>Alphaproteobacteria</taxon>
        <taxon>Hyphomicrobiales</taxon>
        <taxon>Phyllobacteriaceae</taxon>
        <taxon>Mesorhizobium</taxon>
    </lineage>
</organism>
<keyword evidence="1" id="KW-1133">Transmembrane helix</keyword>
<gene>
    <name evidence="2" type="ORF">SAMN02927914_04827</name>
</gene>
<reference evidence="2 3" key="1">
    <citation type="submission" date="2016-10" db="EMBL/GenBank/DDBJ databases">
        <authorList>
            <person name="de Groot N.N."/>
        </authorList>
    </citation>
    <scope>NUCLEOTIDE SEQUENCE [LARGE SCALE GENOMIC DNA]</scope>
    <source>
        <strain evidence="2 3">CGMCC 1.12097</strain>
    </source>
</reference>
<keyword evidence="1" id="KW-0812">Transmembrane</keyword>
<feature type="transmembrane region" description="Helical" evidence="1">
    <location>
        <begin position="20"/>
        <end position="46"/>
    </location>
</feature>
<feature type="transmembrane region" description="Helical" evidence="1">
    <location>
        <begin position="66"/>
        <end position="87"/>
    </location>
</feature>
<name>A0A1G5ZD47_9HYPH</name>
<dbReference type="Proteomes" id="UP000198588">
    <property type="component" value="Unassembled WGS sequence"/>
</dbReference>
<proteinExistence type="predicted"/>
<accession>A0A1G5ZD47</accession>
<dbReference type="EMBL" id="FMXM01000017">
    <property type="protein sequence ID" value="SDA92791.1"/>
    <property type="molecule type" value="Genomic_DNA"/>
</dbReference>
<dbReference type="AlphaFoldDB" id="A0A1G5ZD47"/>
<dbReference type="STRING" id="1165689.SAMN02927914_04827"/>
<dbReference type="RefSeq" id="WP_091583176.1">
    <property type="nucleotide sequence ID" value="NZ_FMXM01000017.1"/>
</dbReference>
<evidence type="ECO:0000256" key="1">
    <source>
        <dbReference type="SAM" id="Phobius"/>
    </source>
</evidence>
<keyword evidence="1" id="KW-0472">Membrane</keyword>
<protein>
    <submittedName>
        <fullName evidence="2">Uncharacterized protein</fullName>
    </submittedName>
</protein>